<dbReference type="PANTHER" id="PTHR30472:SF64">
    <property type="entry name" value="IRON(3+)-HYDROXAMATE IMPORT SYSTEM PERMEASE PROTEIN FHUG"/>
    <property type="match status" value="1"/>
</dbReference>
<feature type="transmembrane region" description="Helical" evidence="12">
    <location>
        <begin position="146"/>
        <end position="169"/>
    </location>
</feature>
<keyword evidence="6 12" id="KW-0812">Transmembrane</keyword>
<keyword evidence="8 12" id="KW-0472">Membrane</keyword>
<evidence type="ECO:0000256" key="3">
    <source>
        <dbReference type="ARBA" id="ARBA00018524"/>
    </source>
</evidence>
<dbReference type="GO" id="GO:0022857">
    <property type="term" value="F:transmembrane transporter activity"/>
    <property type="evidence" value="ECO:0007669"/>
    <property type="project" value="InterPro"/>
</dbReference>
<evidence type="ECO:0000256" key="9">
    <source>
        <dbReference type="ARBA" id="ARBA00025320"/>
    </source>
</evidence>
<evidence type="ECO:0000256" key="6">
    <source>
        <dbReference type="ARBA" id="ARBA00022692"/>
    </source>
</evidence>
<evidence type="ECO:0000256" key="12">
    <source>
        <dbReference type="SAM" id="Phobius"/>
    </source>
</evidence>
<dbReference type="OrthoDB" id="9811721at2"/>
<evidence type="ECO:0000256" key="1">
    <source>
        <dbReference type="ARBA" id="ARBA00004651"/>
    </source>
</evidence>
<dbReference type="InterPro" id="IPR000522">
    <property type="entry name" value="ABC_transptr_permease_BtuC"/>
</dbReference>
<keyword evidence="5" id="KW-1003">Cell membrane</keyword>
<evidence type="ECO:0000256" key="4">
    <source>
        <dbReference type="ARBA" id="ARBA00022448"/>
    </source>
</evidence>
<reference evidence="13 14" key="1">
    <citation type="submission" date="2019-07" db="EMBL/GenBank/DDBJ databases">
        <title>Salinicoccus cyprini sp. nov., isolated from gastro-intestinal tract of mirror carp, Cyprinus carpio var. specularis, collected from Gobind Sagar Reservoir, Himachal Pradesh, India.</title>
        <authorList>
            <person name="Talwar C."/>
            <person name="Singh A.K."/>
            <person name="Lal R."/>
            <person name="Negi R.K."/>
        </authorList>
    </citation>
    <scope>NUCLEOTIDE SEQUENCE [LARGE SCALE GENOMIC DNA]</scope>
    <source>
        <strain evidence="13 14">CT19</strain>
    </source>
</reference>
<dbReference type="AlphaFoldDB" id="A0A558ASW7"/>
<evidence type="ECO:0000313" key="13">
    <source>
        <dbReference type="EMBL" id="TVT27350.1"/>
    </source>
</evidence>
<comment type="function">
    <text evidence="9">Part of the binding-protein-dependent transport system for heme-iron. Responsible for the translocation of the substrate across the membrane.</text>
</comment>
<keyword evidence="7 12" id="KW-1133">Transmembrane helix</keyword>
<evidence type="ECO:0000256" key="8">
    <source>
        <dbReference type="ARBA" id="ARBA00023136"/>
    </source>
</evidence>
<sequence length="330" mass="36056">MRNQFKFIIIIALLVAILVTHLFTGTFSLTWTDLLNILTNQASADVRLVLFEFRMPRILVVLVCGAALALSGLILQVISKNPLADPGIIGVNAGSGFGVVLFITFISGSMSQHLYALPLMSFVGGLLTVLIIFFLSFIGGAFKSNIFILIGIATAMGVTGFVYVFTSVFDETQMEMLNRYFAGNIWGDTWPFVYISVPYILIISLFVFFRIREMGMLNLDDEMLTGFGMNVNKEKIILIVLSAMLSSLAVSVCGAISFIGLIAPHISRMLFGQNMKILFFSSLLIGSVLLTAADLLGKLILAPAIIPTGIVVALIGGPYFLWLLMRARQI</sequence>
<feature type="transmembrane region" description="Helical" evidence="12">
    <location>
        <begin position="58"/>
        <end position="75"/>
    </location>
</feature>
<dbReference type="FunFam" id="1.10.3470.10:FF:000001">
    <property type="entry name" value="Vitamin B12 ABC transporter permease BtuC"/>
    <property type="match status" value="1"/>
</dbReference>
<dbReference type="InterPro" id="IPR037294">
    <property type="entry name" value="ABC_BtuC-like"/>
</dbReference>
<feature type="transmembrane region" description="Helical" evidence="12">
    <location>
        <begin position="300"/>
        <end position="325"/>
    </location>
</feature>
<name>A0A558ASW7_9STAP</name>
<comment type="caution">
    <text evidence="13">The sequence shown here is derived from an EMBL/GenBank/DDBJ whole genome shotgun (WGS) entry which is preliminary data.</text>
</comment>
<dbReference type="Proteomes" id="UP000315103">
    <property type="component" value="Unassembled WGS sequence"/>
</dbReference>
<dbReference type="GO" id="GO:0033214">
    <property type="term" value="P:siderophore-iron import into cell"/>
    <property type="evidence" value="ECO:0007669"/>
    <property type="project" value="TreeGrafter"/>
</dbReference>
<feature type="transmembrane region" description="Helical" evidence="12">
    <location>
        <begin position="7"/>
        <end position="31"/>
    </location>
</feature>
<dbReference type="Pfam" id="PF01032">
    <property type="entry name" value="FecCD"/>
    <property type="match status" value="1"/>
</dbReference>
<evidence type="ECO:0000256" key="11">
    <source>
        <dbReference type="ARBA" id="ARBA00031465"/>
    </source>
</evidence>
<evidence type="ECO:0000256" key="10">
    <source>
        <dbReference type="ARBA" id="ARBA00031149"/>
    </source>
</evidence>
<evidence type="ECO:0000313" key="14">
    <source>
        <dbReference type="Proteomes" id="UP000315103"/>
    </source>
</evidence>
<feature type="transmembrane region" description="Helical" evidence="12">
    <location>
        <begin position="114"/>
        <end position="139"/>
    </location>
</feature>
<dbReference type="SUPFAM" id="SSF81345">
    <property type="entry name" value="ABC transporter involved in vitamin B12 uptake, BtuC"/>
    <property type="match status" value="1"/>
</dbReference>
<protein>
    <recommendedName>
        <fullName evidence="3">Probable heme-iron transport system permease protein IsdF</fullName>
    </recommendedName>
    <alternativeName>
        <fullName evidence="11">Iron-regulated surface determinant protein F</fullName>
    </alternativeName>
    <alternativeName>
        <fullName evidence="10">Staphylococcal iron-regulated protein G</fullName>
    </alternativeName>
</protein>
<dbReference type="GO" id="GO:0005886">
    <property type="term" value="C:plasma membrane"/>
    <property type="evidence" value="ECO:0007669"/>
    <property type="project" value="UniProtKB-SubCell"/>
</dbReference>
<gene>
    <name evidence="13" type="ORF">FO441_09915</name>
</gene>
<evidence type="ECO:0000256" key="7">
    <source>
        <dbReference type="ARBA" id="ARBA00022989"/>
    </source>
</evidence>
<evidence type="ECO:0000256" key="2">
    <source>
        <dbReference type="ARBA" id="ARBA00007935"/>
    </source>
</evidence>
<accession>A0A558ASW7</accession>
<organism evidence="13 14">
    <name type="scientific">Salinicoccus cyprini</name>
    <dbReference type="NCBI Taxonomy" id="2493691"/>
    <lineage>
        <taxon>Bacteria</taxon>
        <taxon>Bacillati</taxon>
        <taxon>Bacillota</taxon>
        <taxon>Bacilli</taxon>
        <taxon>Bacillales</taxon>
        <taxon>Staphylococcaceae</taxon>
        <taxon>Salinicoccus</taxon>
    </lineage>
</organism>
<dbReference type="RefSeq" id="WP_145289438.1">
    <property type="nucleotide sequence ID" value="NZ_VMSJ01000004.1"/>
</dbReference>
<feature type="transmembrane region" description="Helical" evidence="12">
    <location>
        <begin position="275"/>
        <end position="293"/>
    </location>
</feature>
<dbReference type="EMBL" id="VMSJ01000004">
    <property type="protein sequence ID" value="TVT27350.1"/>
    <property type="molecule type" value="Genomic_DNA"/>
</dbReference>
<comment type="similarity">
    <text evidence="2">Belongs to the binding-protein-dependent transport system permease family. FecCD subfamily.</text>
</comment>
<dbReference type="Gene3D" id="1.10.3470.10">
    <property type="entry name" value="ABC transporter involved in vitamin B12 uptake, BtuC"/>
    <property type="match status" value="1"/>
</dbReference>
<keyword evidence="4" id="KW-0813">Transport</keyword>
<feature type="transmembrane region" description="Helical" evidence="12">
    <location>
        <begin position="236"/>
        <end position="263"/>
    </location>
</feature>
<proteinExistence type="inferred from homology"/>
<comment type="subcellular location">
    <subcellularLocation>
        <location evidence="1">Cell membrane</location>
        <topology evidence="1">Multi-pass membrane protein</topology>
    </subcellularLocation>
</comment>
<feature type="transmembrane region" description="Helical" evidence="12">
    <location>
        <begin position="87"/>
        <end position="108"/>
    </location>
</feature>
<dbReference type="PANTHER" id="PTHR30472">
    <property type="entry name" value="FERRIC ENTEROBACTIN TRANSPORT SYSTEM PERMEASE PROTEIN"/>
    <property type="match status" value="1"/>
</dbReference>
<dbReference type="CDD" id="cd06550">
    <property type="entry name" value="TM_ABC_iron-siderophores_like"/>
    <property type="match status" value="1"/>
</dbReference>
<feature type="transmembrane region" description="Helical" evidence="12">
    <location>
        <begin position="189"/>
        <end position="209"/>
    </location>
</feature>
<keyword evidence="14" id="KW-1185">Reference proteome</keyword>
<evidence type="ECO:0000256" key="5">
    <source>
        <dbReference type="ARBA" id="ARBA00022475"/>
    </source>
</evidence>